<sequence>MIKYKRGTYGPEVGVAATEATVQPALSQDDGPDCIIVSPSPTFNIRKLYIPEALLYSTKDPNETNPDRPTTHIYNL</sequence>
<proteinExistence type="predicted"/>
<reference evidence="1" key="1">
    <citation type="submission" date="2020-05" db="EMBL/GenBank/DDBJ databases">
        <title>Phylogenomic resolution of chytrid fungi.</title>
        <authorList>
            <person name="Stajich J.E."/>
            <person name="Amses K."/>
            <person name="Simmons R."/>
            <person name="Seto K."/>
            <person name="Myers J."/>
            <person name="Bonds A."/>
            <person name="Quandt C.A."/>
            <person name="Barry K."/>
            <person name="Liu P."/>
            <person name="Grigoriev I."/>
            <person name="Longcore J.E."/>
            <person name="James T.Y."/>
        </authorList>
    </citation>
    <scope>NUCLEOTIDE SEQUENCE</scope>
    <source>
        <strain evidence="1">JEL0318</strain>
    </source>
</reference>
<accession>A0AAD5X1H2</accession>
<evidence type="ECO:0000313" key="2">
    <source>
        <dbReference type="Proteomes" id="UP001212841"/>
    </source>
</evidence>
<comment type="caution">
    <text evidence="1">The sequence shown here is derived from an EMBL/GenBank/DDBJ whole genome shotgun (WGS) entry which is preliminary data.</text>
</comment>
<evidence type="ECO:0000313" key="1">
    <source>
        <dbReference type="EMBL" id="KAJ3051325.1"/>
    </source>
</evidence>
<dbReference type="Proteomes" id="UP001212841">
    <property type="component" value="Unassembled WGS sequence"/>
</dbReference>
<dbReference type="AlphaFoldDB" id="A0AAD5X1H2"/>
<name>A0AAD5X1H2_9FUNG</name>
<keyword evidence="2" id="KW-1185">Reference proteome</keyword>
<organism evidence="1 2">
    <name type="scientific">Rhizophlyctis rosea</name>
    <dbReference type="NCBI Taxonomy" id="64517"/>
    <lineage>
        <taxon>Eukaryota</taxon>
        <taxon>Fungi</taxon>
        <taxon>Fungi incertae sedis</taxon>
        <taxon>Chytridiomycota</taxon>
        <taxon>Chytridiomycota incertae sedis</taxon>
        <taxon>Chytridiomycetes</taxon>
        <taxon>Rhizophlyctidales</taxon>
        <taxon>Rhizophlyctidaceae</taxon>
        <taxon>Rhizophlyctis</taxon>
    </lineage>
</organism>
<protein>
    <submittedName>
        <fullName evidence="1">Uncharacterized protein</fullName>
    </submittedName>
</protein>
<gene>
    <name evidence="1" type="ORF">HK097_007683</name>
</gene>
<dbReference type="EMBL" id="JADGJD010000408">
    <property type="protein sequence ID" value="KAJ3051325.1"/>
    <property type="molecule type" value="Genomic_DNA"/>
</dbReference>